<name>A0AAV5VBC4_9BILA</name>
<gene>
    <name evidence="2" type="ORF">PFISCL1PPCAC_6830</name>
</gene>
<dbReference type="EMBL" id="BTSY01000002">
    <property type="protein sequence ID" value="GMT15533.1"/>
    <property type="molecule type" value="Genomic_DNA"/>
</dbReference>
<proteinExistence type="predicted"/>
<evidence type="ECO:0000313" key="3">
    <source>
        <dbReference type="Proteomes" id="UP001432322"/>
    </source>
</evidence>
<evidence type="ECO:0000256" key="1">
    <source>
        <dbReference type="SAM" id="SignalP"/>
    </source>
</evidence>
<accession>A0AAV5VBC4</accession>
<sequence>SIFLLFSNMRFAVVFAMVFCVVAARTIDNDYDEMLSQRAEDIHTSIRELRREEKKILENLEDTERAVIEELLETDHQIQRRSRVIRRQL</sequence>
<dbReference type="Proteomes" id="UP001432322">
    <property type="component" value="Unassembled WGS sequence"/>
</dbReference>
<protein>
    <submittedName>
        <fullName evidence="2">Uncharacterized protein</fullName>
    </submittedName>
</protein>
<comment type="caution">
    <text evidence="2">The sequence shown here is derived from an EMBL/GenBank/DDBJ whole genome shotgun (WGS) entry which is preliminary data.</text>
</comment>
<reference evidence="2" key="1">
    <citation type="submission" date="2023-10" db="EMBL/GenBank/DDBJ databases">
        <title>Genome assembly of Pristionchus species.</title>
        <authorList>
            <person name="Yoshida K."/>
            <person name="Sommer R.J."/>
        </authorList>
    </citation>
    <scope>NUCLEOTIDE SEQUENCE</scope>
    <source>
        <strain evidence="2">RS5133</strain>
    </source>
</reference>
<feature type="non-terminal residue" evidence="2">
    <location>
        <position position="1"/>
    </location>
</feature>
<feature type="signal peptide" evidence="1">
    <location>
        <begin position="1"/>
        <end position="24"/>
    </location>
</feature>
<organism evidence="2 3">
    <name type="scientific">Pristionchus fissidentatus</name>
    <dbReference type="NCBI Taxonomy" id="1538716"/>
    <lineage>
        <taxon>Eukaryota</taxon>
        <taxon>Metazoa</taxon>
        <taxon>Ecdysozoa</taxon>
        <taxon>Nematoda</taxon>
        <taxon>Chromadorea</taxon>
        <taxon>Rhabditida</taxon>
        <taxon>Rhabditina</taxon>
        <taxon>Diplogasteromorpha</taxon>
        <taxon>Diplogasteroidea</taxon>
        <taxon>Neodiplogasteridae</taxon>
        <taxon>Pristionchus</taxon>
    </lineage>
</organism>
<keyword evidence="3" id="KW-1185">Reference proteome</keyword>
<feature type="chain" id="PRO_5044022954" evidence="1">
    <location>
        <begin position="25"/>
        <end position="89"/>
    </location>
</feature>
<dbReference type="AlphaFoldDB" id="A0AAV5VBC4"/>
<keyword evidence="1" id="KW-0732">Signal</keyword>
<evidence type="ECO:0000313" key="2">
    <source>
        <dbReference type="EMBL" id="GMT15533.1"/>
    </source>
</evidence>